<organism evidence="4 5">
    <name type="scientific">Pseudodesulfovibrio aespoeensis (strain ATCC 700646 / DSM 10631 / Aspo-2)</name>
    <name type="common">Desulfovibrio aespoeensis</name>
    <dbReference type="NCBI Taxonomy" id="643562"/>
    <lineage>
        <taxon>Bacteria</taxon>
        <taxon>Pseudomonadati</taxon>
        <taxon>Thermodesulfobacteriota</taxon>
        <taxon>Desulfovibrionia</taxon>
        <taxon>Desulfovibrionales</taxon>
        <taxon>Desulfovibrionaceae</taxon>
    </lineage>
</organism>
<dbReference type="InterPro" id="IPR001789">
    <property type="entry name" value="Sig_transdc_resp-reg_receiver"/>
</dbReference>
<dbReference type="PANTHER" id="PTHR45228">
    <property type="entry name" value="CYCLIC DI-GMP PHOSPHODIESTERASE TM_0186-RELATED"/>
    <property type="match status" value="1"/>
</dbReference>
<evidence type="ECO:0000256" key="1">
    <source>
        <dbReference type="PROSITE-ProRule" id="PRU00169"/>
    </source>
</evidence>
<dbReference type="Pfam" id="PF13487">
    <property type="entry name" value="HD_5"/>
    <property type="match status" value="1"/>
</dbReference>
<evidence type="ECO:0000313" key="5">
    <source>
        <dbReference type="Proteomes" id="UP000002191"/>
    </source>
</evidence>
<dbReference type="SMART" id="SM00448">
    <property type="entry name" value="REC"/>
    <property type="match status" value="2"/>
</dbReference>
<dbReference type="EMBL" id="CP002431">
    <property type="protein sequence ID" value="ADU64142.1"/>
    <property type="molecule type" value="Genomic_DNA"/>
</dbReference>
<evidence type="ECO:0000259" key="2">
    <source>
        <dbReference type="PROSITE" id="PS50110"/>
    </source>
</evidence>
<dbReference type="InterPro" id="IPR052020">
    <property type="entry name" value="Cyclic_di-GMP/3'3'-cGAMP_PDE"/>
</dbReference>
<dbReference type="HOGENOM" id="CLU_000445_92_10_7"/>
<dbReference type="Gene3D" id="1.10.3210.10">
    <property type="entry name" value="Hypothetical protein af1432"/>
    <property type="match status" value="1"/>
</dbReference>
<evidence type="ECO:0000259" key="3">
    <source>
        <dbReference type="PROSITE" id="PS51832"/>
    </source>
</evidence>
<dbReference type="RefSeq" id="WP_013516043.1">
    <property type="nucleotide sequence ID" value="NC_014844.1"/>
</dbReference>
<dbReference type="GO" id="GO:0000160">
    <property type="term" value="P:phosphorelay signal transduction system"/>
    <property type="evidence" value="ECO:0007669"/>
    <property type="project" value="InterPro"/>
</dbReference>
<dbReference type="SMART" id="SM00471">
    <property type="entry name" value="HDc"/>
    <property type="match status" value="1"/>
</dbReference>
<dbReference type="OrthoDB" id="9769359at2"/>
<dbReference type="AlphaFoldDB" id="E6VR58"/>
<dbReference type="SUPFAM" id="SSF109604">
    <property type="entry name" value="HD-domain/PDEase-like"/>
    <property type="match status" value="1"/>
</dbReference>
<dbReference type="Proteomes" id="UP000002191">
    <property type="component" value="Chromosome"/>
</dbReference>
<feature type="domain" description="Response regulatory" evidence="2">
    <location>
        <begin position="16"/>
        <end position="132"/>
    </location>
</feature>
<dbReference type="PROSITE" id="PS51832">
    <property type="entry name" value="HD_GYP"/>
    <property type="match status" value="1"/>
</dbReference>
<reference evidence="5" key="1">
    <citation type="submission" date="2010-12" db="EMBL/GenBank/DDBJ databases">
        <title>Complete sequence of Desulfovibrio aespoeensis Aspo-2.</title>
        <authorList>
            <consortium name="US DOE Joint Genome Institute"/>
            <person name="Lucas S."/>
            <person name="Copeland A."/>
            <person name="Lapidus A."/>
            <person name="Cheng J.-F."/>
            <person name="Goodwin L."/>
            <person name="Pitluck S."/>
            <person name="Chertkov O."/>
            <person name="Misra M."/>
            <person name="Detter J.C."/>
            <person name="Han C."/>
            <person name="Tapia R."/>
            <person name="Land M."/>
            <person name="Hauser L."/>
            <person name="Kyrpides N."/>
            <person name="Ivanova N."/>
            <person name="Ovchinnikova G."/>
            <person name="Pedersen K."/>
            <person name="Jagevall S."/>
            <person name="Hazen T."/>
            <person name="Woyke T."/>
        </authorList>
    </citation>
    <scope>NUCLEOTIDE SEQUENCE [LARGE SCALE GENOMIC DNA]</scope>
    <source>
        <strain evidence="5">ATCC 700646 / DSM 10631 / Aspo-2</strain>
    </source>
</reference>
<dbReference type="PROSITE" id="PS50110">
    <property type="entry name" value="RESPONSE_REGULATORY"/>
    <property type="match status" value="2"/>
</dbReference>
<feature type="modified residue" description="4-aspartylphosphate" evidence="1">
    <location>
        <position position="191"/>
    </location>
</feature>
<dbReference type="Gene3D" id="3.40.50.2300">
    <property type="match status" value="2"/>
</dbReference>
<sequence length="473" mass="52491">MNTTLADKGDTEGQQRILVVDDSVSVRYAMEKHLTAAGFAVTLAVDGEDGLGKAVEGDFDLIITDVDMPRMDGFELCKRLKGEFKTSSIPIIILSSRDTDEFVEQGFRVGADAYLAKGGDIMEGIERIKDIVRARNFLTGSKVLVVDDSSSIRLFLRVGLTENGFAVRTAVNGREALEMLADFRPDLIITDLMMPEMDGFELCRALKGSQFSTIPVIVMSTMGDKAIMRRLLRGGAASFLIKPFSVTQLSTVIEEIFSSNFRLLLEEKERLQMEHRLTLSAIASLVQALEARDSLTRGHSERVALIAVGIGRELGFTPAELDRLLLVGRLHDLGKIGVRDDVLLKKDSLSDTEYDHVKAHSNVVADILRPIESLHDILEVTTSHHERWDGNGYPDGLAGEAIPLKARIISVADVFEAVTAERPYRDSMPRPVAVDIIREERGRQLCPTCVDAFMRWYEQTGGVIDLPEDYRQH</sequence>
<reference evidence="4 5" key="2">
    <citation type="journal article" date="2014" name="Genome Announc.">
        <title>Complete Genome Sequence of the Subsurface, Mesophilic Sulfate-Reducing Bacterium Desulfovibrio aespoeensis Aspo-2.</title>
        <authorList>
            <person name="Pedersen K."/>
            <person name="Bengtsson A."/>
            <person name="Edlund J."/>
            <person name="Rabe L."/>
            <person name="Hazen T."/>
            <person name="Chakraborty R."/>
            <person name="Goodwin L."/>
            <person name="Shapiro N."/>
        </authorList>
    </citation>
    <scope>NUCLEOTIDE SEQUENCE [LARGE SCALE GENOMIC DNA]</scope>
    <source>
        <strain evidence="5">ATCC 700646 / DSM 10631 / Aspo-2</strain>
    </source>
</reference>
<dbReference type="KEGG" id="das:Daes_3150"/>
<feature type="modified residue" description="4-aspartylphosphate" evidence="1">
    <location>
        <position position="65"/>
    </location>
</feature>
<dbReference type="STRING" id="643562.Daes_3150"/>
<dbReference type="CDD" id="cd00077">
    <property type="entry name" value="HDc"/>
    <property type="match status" value="1"/>
</dbReference>
<dbReference type="InterPro" id="IPR011006">
    <property type="entry name" value="CheY-like_superfamily"/>
</dbReference>
<proteinExistence type="predicted"/>
<dbReference type="SUPFAM" id="SSF52172">
    <property type="entry name" value="CheY-like"/>
    <property type="match status" value="2"/>
</dbReference>
<keyword evidence="1" id="KW-0597">Phosphoprotein</keyword>
<dbReference type="InterPro" id="IPR003607">
    <property type="entry name" value="HD/PDEase_dom"/>
</dbReference>
<feature type="domain" description="HD-GYP" evidence="3">
    <location>
        <begin position="274"/>
        <end position="469"/>
    </location>
</feature>
<dbReference type="eggNOG" id="COG3437">
    <property type="taxonomic scope" value="Bacteria"/>
</dbReference>
<gene>
    <name evidence="4" type="ordered locus">Daes_3150</name>
</gene>
<keyword evidence="5" id="KW-1185">Reference proteome</keyword>
<dbReference type="InterPro" id="IPR037522">
    <property type="entry name" value="HD_GYP_dom"/>
</dbReference>
<name>E6VR58_PSEA9</name>
<evidence type="ECO:0000313" key="4">
    <source>
        <dbReference type="EMBL" id="ADU64142.1"/>
    </source>
</evidence>
<protein>
    <submittedName>
        <fullName evidence="4">Response regulator receiver</fullName>
    </submittedName>
</protein>
<accession>E6VR58</accession>
<dbReference type="Pfam" id="PF00072">
    <property type="entry name" value="Response_reg"/>
    <property type="match status" value="2"/>
</dbReference>
<feature type="domain" description="Response regulatory" evidence="2">
    <location>
        <begin position="142"/>
        <end position="257"/>
    </location>
</feature>
<dbReference type="PANTHER" id="PTHR45228:SF1">
    <property type="entry name" value="CYCLIC DI-GMP PHOSPHODIESTERASE TM_0186"/>
    <property type="match status" value="1"/>
</dbReference>